<keyword evidence="1" id="KW-0645">Protease</keyword>
<dbReference type="GO" id="GO:0004298">
    <property type="term" value="F:threonine-type endopeptidase activity"/>
    <property type="evidence" value="ECO:0007669"/>
    <property type="project" value="UniProtKB-KW"/>
</dbReference>
<evidence type="ECO:0000256" key="1">
    <source>
        <dbReference type="ARBA" id="ARBA00022670"/>
    </source>
</evidence>
<organism evidence="5 6">
    <name type="scientific">Heracleum sosnowskyi</name>
    <dbReference type="NCBI Taxonomy" id="360622"/>
    <lineage>
        <taxon>Eukaryota</taxon>
        <taxon>Viridiplantae</taxon>
        <taxon>Streptophyta</taxon>
        <taxon>Embryophyta</taxon>
        <taxon>Tracheophyta</taxon>
        <taxon>Spermatophyta</taxon>
        <taxon>Magnoliopsida</taxon>
        <taxon>eudicotyledons</taxon>
        <taxon>Gunneridae</taxon>
        <taxon>Pentapetalae</taxon>
        <taxon>asterids</taxon>
        <taxon>campanulids</taxon>
        <taxon>Apiales</taxon>
        <taxon>Apiaceae</taxon>
        <taxon>Apioideae</taxon>
        <taxon>apioid superclade</taxon>
        <taxon>Tordylieae</taxon>
        <taxon>Tordyliinae</taxon>
        <taxon>Heracleum</taxon>
    </lineage>
</organism>
<accession>A0AAD8IAM1</accession>
<reference evidence="5" key="1">
    <citation type="submission" date="2023-02" db="EMBL/GenBank/DDBJ databases">
        <title>Genome of toxic invasive species Heracleum sosnowskyi carries increased number of genes despite the absence of recent whole-genome duplications.</title>
        <authorList>
            <person name="Schelkunov M."/>
            <person name="Shtratnikova V."/>
            <person name="Makarenko M."/>
            <person name="Klepikova A."/>
            <person name="Omelchenko D."/>
            <person name="Novikova G."/>
            <person name="Obukhova E."/>
            <person name="Bogdanov V."/>
            <person name="Penin A."/>
            <person name="Logacheva M."/>
        </authorList>
    </citation>
    <scope>NUCLEOTIDE SEQUENCE</scope>
    <source>
        <strain evidence="5">Hsosn_3</strain>
        <tissue evidence="5">Leaf</tissue>
    </source>
</reference>
<name>A0AAD8IAM1_9APIA</name>
<dbReference type="PANTHER" id="PTHR32194">
    <property type="entry name" value="METALLOPROTEASE TLDD"/>
    <property type="match status" value="1"/>
</dbReference>
<keyword evidence="3" id="KW-0378">Hydrolase</keyword>
<gene>
    <name evidence="5" type="ORF">POM88_028298</name>
</gene>
<protein>
    <submittedName>
        <fullName evidence="5">Uncharacterized protein</fullName>
    </submittedName>
</protein>
<dbReference type="InterPro" id="IPR023333">
    <property type="entry name" value="Proteasome_suB-type"/>
</dbReference>
<dbReference type="SUPFAM" id="SSF56235">
    <property type="entry name" value="N-terminal nucleophile aminohydrolases (Ntn hydrolases)"/>
    <property type="match status" value="1"/>
</dbReference>
<dbReference type="AlphaFoldDB" id="A0AAD8IAM1"/>
<dbReference type="Pfam" id="PF00227">
    <property type="entry name" value="Proteasome"/>
    <property type="match status" value="1"/>
</dbReference>
<evidence type="ECO:0000256" key="2">
    <source>
        <dbReference type="ARBA" id="ARBA00022698"/>
    </source>
</evidence>
<dbReference type="GO" id="GO:0005737">
    <property type="term" value="C:cytoplasm"/>
    <property type="evidence" value="ECO:0007669"/>
    <property type="project" value="TreeGrafter"/>
</dbReference>
<sequence>MDITLVVISGTSLSDLKSRENLLRGPKELNLLIYILLSHGFSQVCTLALSAKFIPRKQWVVAGADDMHSLRQTFLQSCSLITYLLGVSPKDTIVTTLPQVDEFRREHKQTAGECGLFGVMFLPELSLSLAIAALCQDGVILGANTRATEGPIVTDKNCEKIHYTAPNIYSCGAGTAAYTEAVTDNIISHSHTSKISSFQLRRSRFSYFGPCGVDVIGPHLHMIYPHGSTDTLPFATMGSGSLAAMAVFESRYGEGMSRGARVALVRGAIQSGIFSDLENGSNVDICVITKGNKEYWRYYEMPNPRTFTKKIYSQYLPPSEFQIPIKLDLYAKKCAEIGKFLQDE</sequence>
<evidence type="ECO:0000256" key="4">
    <source>
        <dbReference type="ARBA" id="ARBA00023242"/>
    </source>
</evidence>
<dbReference type="InterPro" id="IPR001353">
    <property type="entry name" value="Proteasome_sua/b"/>
</dbReference>
<comment type="caution">
    <text evidence="5">The sequence shown here is derived from an EMBL/GenBank/DDBJ whole genome shotgun (WGS) entry which is preliminary data.</text>
</comment>
<keyword evidence="6" id="KW-1185">Reference proteome</keyword>
<keyword evidence="4" id="KW-0539">Nucleus</keyword>
<reference evidence="5" key="2">
    <citation type="submission" date="2023-05" db="EMBL/GenBank/DDBJ databases">
        <authorList>
            <person name="Schelkunov M.I."/>
        </authorList>
    </citation>
    <scope>NUCLEOTIDE SEQUENCE</scope>
    <source>
        <strain evidence="5">Hsosn_3</strain>
        <tissue evidence="5">Leaf</tissue>
    </source>
</reference>
<dbReference type="GO" id="GO:0005839">
    <property type="term" value="C:proteasome core complex"/>
    <property type="evidence" value="ECO:0007669"/>
    <property type="project" value="InterPro"/>
</dbReference>
<keyword evidence="2" id="KW-0888">Threonine protease</keyword>
<evidence type="ECO:0000313" key="6">
    <source>
        <dbReference type="Proteomes" id="UP001237642"/>
    </source>
</evidence>
<dbReference type="Proteomes" id="UP001237642">
    <property type="component" value="Unassembled WGS sequence"/>
</dbReference>
<dbReference type="PANTHER" id="PTHR32194:SF4">
    <property type="entry name" value="PROTEASOME SUBUNIT BETA TYPE-7"/>
    <property type="match status" value="1"/>
</dbReference>
<dbReference type="InterPro" id="IPR029055">
    <property type="entry name" value="Ntn_hydrolases_N"/>
</dbReference>
<proteinExistence type="predicted"/>
<evidence type="ECO:0000313" key="5">
    <source>
        <dbReference type="EMBL" id="KAK1381554.1"/>
    </source>
</evidence>
<dbReference type="GO" id="GO:0051603">
    <property type="term" value="P:proteolysis involved in protein catabolic process"/>
    <property type="evidence" value="ECO:0007669"/>
    <property type="project" value="InterPro"/>
</dbReference>
<evidence type="ECO:0000256" key="3">
    <source>
        <dbReference type="ARBA" id="ARBA00022801"/>
    </source>
</evidence>
<dbReference type="Gene3D" id="3.60.20.10">
    <property type="entry name" value="Glutamine Phosphoribosylpyrophosphate, subunit 1, domain 1"/>
    <property type="match status" value="1"/>
</dbReference>
<dbReference type="EMBL" id="JAUIZM010000006">
    <property type="protein sequence ID" value="KAK1381554.1"/>
    <property type="molecule type" value="Genomic_DNA"/>
</dbReference>